<dbReference type="PANTHER" id="PTHR11654">
    <property type="entry name" value="OLIGOPEPTIDE TRANSPORTER-RELATED"/>
    <property type="match status" value="1"/>
</dbReference>
<dbReference type="Proteomes" id="UP000279259">
    <property type="component" value="Unassembled WGS sequence"/>
</dbReference>
<evidence type="ECO:0000313" key="9">
    <source>
        <dbReference type="Proteomes" id="UP000279259"/>
    </source>
</evidence>
<gene>
    <name evidence="8" type="ORF">EHS25_008905</name>
</gene>
<evidence type="ECO:0008006" key="10">
    <source>
        <dbReference type="Google" id="ProtNLM"/>
    </source>
</evidence>
<keyword evidence="6 7" id="KW-0472">Membrane</keyword>
<evidence type="ECO:0000256" key="1">
    <source>
        <dbReference type="ARBA" id="ARBA00004141"/>
    </source>
</evidence>
<dbReference type="InterPro" id="IPR000109">
    <property type="entry name" value="POT_fam"/>
</dbReference>
<dbReference type="OrthoDB" id="8904098at2759"/>
<comment type="caution">
    <text evidence="8">The sequence shown here is derived from an EMBL/GenBank/DDBJ whole genome shotgun (WGS) entry which is preliminary data.</text>
</comment>
<dbReference type="AlphaFoldDB" id="A0A427YN57"/>
<feature type="transmembrane region" description="Helical" evidence="7">
    <location>
        <begin position="288"/>
        <end position="310"/>
    </location>
</feature>
<dbReference type="SUPFAM" id="SSF103473">
    <property type="entry name" value="MFS general substrate transporter"/>
    <property type="match status" value="1"/>
</dbReference>
<reference evidence="8 9" key="1">
    <citation type="submission" date="2018-11" db="EMBL/GenBank/DDBJ databases">
        <title>Genome sequence of Saitozyma podzolica DSM 27192.</title>
        <authorList>
            <person name="Aliyu H."/>
            <person name="Gorte O."/>
            <person name="Ochsenreither K."/>
        </authorList>
    </citation>
    <scope>NUCLEOTIDE SEQUENCE [LARGE SCALE GENOMIC DNA]</scope>
    <source>
        <strain evidence="8 9">DSM 27192</strain>
    </source>
</reference>
<organism evidence="8 9">
    <name type="scientific">Saitozyma podzolica</name>
    <dbReference type="NCBI Taxonomy" id="1890683"/>
    <lineage>
        <taxon>Eukaryota</taxon>
        <taxon>Fungi</taxon>
        <taxon>Dikarya</taxon>
        <taxon>Basidiomycota</taxon>
        <taxon>Agaricomycotina</taxon>
        <taxon>Tremellomycetes</taxon>
        <taxon>Tremellales</taxon>
        <taxon>Trimorphomycetaceae</taxon>
        <taxon>Saitozyma</taxon>
    </lineage>
</organism>
<dbReference type="EMBL" id="RSCD01000006">
    <property type="protein sequence ID" value="RSH92489.1"/>
    <property type="molecule type" value="Genomic_DNA"/>
</dbReference>
<comment type="similarity">
    <text evidence="2">Belongs to the major facilitator superfamily. Proton-dependent oligopeptide transporter (POT/PTR) (TC 2.A.17) family.</text>
</comment>
<feature type="transmembrane region" description="Helical" evidence="7">
    <location>
        <begin position="204"/>
        <end position="222"/>
    </location>
</feature>
<evidence type="ECO:0000256" key="7">
    <source>
        <dbReference type="SAM" id="Phobius"/>
    </source>
</evidence>
<evidence type="ECO:0000256" key="3">
    <source>
        <dbReference type="ARBA" id="ARBA00022448"/>
    </source>
</evidence>
<dbReference type="GO" id="GO:0071916">
    <property type="term" value="F:dipeptide transmembrane transporter activity"/>
    <property type="evidence" value="ECO:0007669"/>
    <property type="project" value="UniProtKB-ARBA"/>
</dbReference>
<evidence type="ECO:0000256" key="6">
    <source>
        <dbReference type="ARBA" id="ARBA00023136"/>
    </source>
</evidence>
<accession>A0A427YN57</accession>
<sequence length="637" mass="68803">MTTHSTVVTDFESAALAPTGLPTHELEASSLPIVGGEKKTEGVRGASDAEVVAAGDLIDSDLTPTEQDLLTLRRVPAAMPWMAVAMCLIEFAERASYYGSSGPFNNFINNPLPAGGSGTGAVAPGDAGLNESAGALGLGSVDASALTNLFTFLAYVIPIYGGIVADTKWGRFKTICVGTAVGAIAHVLLVIPAIPSVINNPNGSLGAFIVSIVILAFAAGFIKPSLGPLLCDQSPIKVPTIGYTKKGERVIYDPQVTVERWLLVFYACINIGAFFAVATEYAERFVGFWLAFLLPGILYMLMPIVLIVAYKRIYKAPPQGSVLLETMKVFRVLLANGGWKRMWRGGNDFWDRAKPSYIQEYTGELNLDKIFWDDKFVDEIKQSIHACAVFAIIPIFTLADGGIGNQMNDMSVAMILDGAPNDLISNFNPLAIIVFSPILSYGLYPFMSRIGHPLSPMWRMTIGFILGSIGCIIAAVVQWRIYATSPCGYYATTCTDADGNSLVSAVALWWQIPIYFFPAVGELFVNVTSYELAYTRSPARMKGLVYALALFNSAIGAAISLALADVIQDPNLIWPWVALAVVSFVTAFVFPTFFRHLDDPMTDFANAERQAGLQQPKAILESQHAAQTASENVEAKY</sequence>
<feature type="transmembrane region" description="Helical" evidence="7">
    <location>
        <begin position="502"/>
        <end position="525"/>
    </location>
</feature>
<dbReference type="Pfam" id="PF00854">
    <property type="entry name" value="PTR2"/>
    <property type="match status" value="1"/>
</dbReference>
<evidence type="ECO:0000256" key="2">
    <source>
        <dbReference type="ARBA" id="ARBA00005982"/>
    </source>
</evidence>
<evidence type="ECO:0000256" key="4">
    <source>
        <dbReference type="ARBA" id="ARBA00022692"/>
    </source>
</evidence>
<dbReference type="GO" id="GO:0005886">
    <property type="term" value="C:plasma membrane"/>
    <property type="evidence" value="ECO:0007669"/>
    <property type="project" value="UniProtKB-ARBA"/>
</dbReference>
<feature type="transmembrane region" description="Helical" evidence="7">
    <location>
        <begin position="458"/>
        <end position="482"/>
    </location>
</feature>
<feature type="transmembrane region" description="Helical" evidence="7">
    <location>
        <begin position="423"/>
        <end position="446"/>
    </location>
</feature>
<keyword evidence="3" id="KW-0813">Transport</keyword>
<dbReference type="Gene3D" id="1.20.1250.20">
    <property type="entry name" value="MFS general substrate transporter like domains"/>
    <property type="match status" value="1"/>
</dbReference>
<dbReference type="FunFam" id="1.20.1250.20:FF:000085">
    <property type="entry name" value="MFS peptide transporter Ptr2"/>
    <property type="match status" value="1"/>
</dbReference>
<keyword evidence="4 7" id="KW-0812">Transmembrane</keyword>
<comment type="subcellular location">
    <subcellularLocation>
        <location evidence="1">Membrane</location>
        <topology evidence="1">Multi-pass membrane protein</topology>
    </subcellularLocation>
</comment>
<feature type="transmembrane region" description="Helical" evidence="7">
    <location>
        <begin position="175"/>
        <end position="198"/>
    </location>
</feature>
<feature type="transmembrane region" description="Helical" evidence="7">
    <location>
        <begin position="384"/>
        <end position="403"/>
    </location>
</feature>
<feature type="transmembrane region" description="Helical" evidence="7">
    <location>
        <begin position="145"/>
        <end position="163"/>
    </location>
</feature>
<keyword evidence="9" id="KW-1185">Reference proteome</keyword>
<evidence type="ECO:0000313" key="8">
    <source>
        <dbReference type="EMBL" id="RSH92489.1"/>
    </source>
</evidence>
<feature type="transmembrane region" description="Helical" evidence="7">
    <location>
        <begin position="261"/>
        <end position="282"/>
    </location>
</feature>
<evidence type="ECO:0000256" key="5">
    <source>
        <dbReference type="ARBA" id="ARBA00022989"/>
    </source>
</evidence>
<proteinExistence type="inferred from homology"/>
<protein>
    <recommendedName>
        <fullName evidence="10">Peptide transporter ptr2</fullName>
    </recommendedName>
</protein>
<name>A0A427YN57_9TREE</name>
<feature type="transmembrane region" description="Helical" evidence="7">
    <location>
        <begin position="573"/>
        <end position="594"/>
    </location>
</feature>
<dbReference type="InterPro" id="IPR036259">
    <property type="entry name" value="MFS_trans_sf"/>
</dbReference>
<keyword evidence="5 7" id="KW-1133">Transmembrane helix</keyword>
<feature type="transmembrane region" description="Helical" evidence="7">
    <location>
        <begin position="545"/>
        <end position="567"/>
    </location>
</feature>